<comment type="subcellular location">
    <subcellularLocation>
        <location evidence="1">Cell membrane</location>
        <topology evidence="1">Multi-pass membrane protein</topology>
    </subcellularLocation>
</comment>
<feature type="transmembrane region" description="Helical" evidence="7">
    <location>
        <begin position="124"/>
        <end position="144"/>
    </location>
</feature>
<dbReference type="Pfam" id="PF07690">
    <property type="entry name" value="MFS_1"/>
    <property type="match status" value="1"/>
</dbReference>
<dbReference type="PROSITE" id="PS50850">
    <property type="entry name" value="MFS"/>
    <property type="match status" value="1"/>
</dbReference>
<dbReference type="PANTHER" id="PTHR23517">
    <property type="entry name" value="RESISTANCE PROTEIN MDTM, PUTATIVE-RELATED-RELATED"/>
    <property type="match status" value="1"/>
</dbReference>
<feature type="transmembrane region" description="Helical" evidence="7">
    <location>
        <begin position="314"/>
        <end position="335"/>
    </location>
</feature>
<feature type="transmembrane region" description="Helical" evidence="7">
    <location>
        <begin position="355"/>
        <end position="375"/>
    </location>
</feature>
<evidence type="ECO:0000256" key="1">
    <source>
        <dbReference type="ARBA" id="ARBA00004651"/>
    </source>
</evidence>
<keyword evidence="6 7" id="KW-0472">Membrane</keyword>
<evidence type="ECO:0000256" key="3">
    <source>
        <dbReference type="ARBA" id="ARBA00022475"/>
    </source>
</evidence>
<feature type="transmembrane region" description="Helical" evidence="7">
    <location>
        <begin position="59"/>
        <end position="77"/>
    </location>
</feature>
<evidence type="ECO:0000256" key="5">
    <source>
        <dbReference type="ARBA" id="ARBA00022989"/>
    </source>
</evidence>
<evidence type="ECO:0000259" key="8">
    <source>
        <dbReference type="PROSITE" id="PS50850"/>
    </source>
</evidence>
<organism evidence="9">
    <name type="scientific">Streptomyces sp. SID14436</name>
    <dbReference type="NCBI Taxonomy" id="2706070"/>
    <lineage>
        <taxon>Bacteria</taxon>
        <taxon>Bacillati</taxon>
        <taxon>Actinomycetota</taxon>
        <taxon>Actinomycetes</taxon>
        <taxon>Kitasatosporales</taxon>
        <taxon>Streptomycetaceae</taxon>
        <taxon>Streptomyces</taxon>
    </lineage>
</organism>
<feature type="transmembrane region" description="Helical" evidence="7">
    <location>
        <begin position="289"/>
        <end position="307"/>
    </location>
</feature>
<feature type="transmembrane region" description="Helical" evidence="7">
    <location>
        <begin position="234"/>
        <end position="253"/>
    </location>
</feature>
<dbReference type="GO" id="GO:0022857">
    <property type="term" value="F:transmembrane transporter activity"/>
    <property type="evidence" value="ECO:0007669"/>
    <property type="project" value="InterPro"/>
</dbReference>
<reference evidence="9" key="1">
    <citation type="submission" date="2020-01" db="EMBL/GenBank/DDBJ databases">
        <title>Insect and environment-associated Actinomycetes.</title>
        <authorList>
            <person name="Currrie C."/>
            <person name="Chevrette M."/>
            <person name="Carlson C."/>
            <person name="Stubbendieck R."/>
            <person name="Wendt-Pienkowski E."/>
        </authorList>
    </citation>
    <scope>NUCLEOTIDE SEQUENCE</scope>
    <source>
        <strain evidence="9">SID14436</strain>
    </source>
</reference>
<keyword evidence="2" id="KW-0813">Transport</keyword>
<dbReference type="AlphaFoldDB" id="A0A6G3QVX0"/>
<feature type="domain" description="Major facilitator superfamily (MFS) profile" evidence="8">
    <location>
        <begin position="1"/>
        <end position="379"/>
    </location>
</feature>
<keyword evidence="4 7" id="KW-0812">Transmembrane</keyword>
<feature type="transmembrane region" description="Helical" evidence="7">
    <location>
        <begin position="265"/>
        <end position="283"/>
    </location>
</feature>
<dbReference type="CDD" id="cd06174">
    <property type="entry name" value="MFS"/>
    <property type="match status" value="1"/>
</dbReference>
<proteinExistence type="predicted"/>
<keyword evidence="3" id="KW-1003">Cell membrane</keyword>
<dbReference type="SUPFAM" id="SSF103473">
    <property type="entry name" value="MFS general substrate transporter"/>
    <property type="match status" value="1"/>
</dbReference>
<dbReference type="InterPro" id="IPR036259">
    <property type="entry name" value="MFS_trans_sf"/>
</dbReference>
<dbReference type="Gene3D" id="1.20.1250.20">
    <property type="entry name" value="MFS general substrate transporter like domains"/>
    <property type="match status" value="1"/>
</dbReference>
<accession>A0A6G3QVX0</accession>
<dbReference type="InterPro" id="IPR011701">
    <property type="entry name" value="MFS"/>
</dbReference>
<feature type="transmembrane region" description="Helical" evidence="7">
    <location>
        <begin position="201"/>
        <end position="222"/>
    </location>
</feature>
<sequence>MAYTFVFFAGMWLSKTVHPLYFDRHDHLVNFGLSYTAMALAGTTSVFIGRLADRWGPRAVLVAGTALYAAGMALRIVHDSALVAVASGLVAGVGASSVFIGLRTWTLHNTTEDQRVGLVSRREFMTQAGTALGMGTAGALAAFVGAGDPGYVTVLLLAAGCVLSGLLLVPPSRSRDVAGGPGADGGGEAGFRTVFRQYRGLALGIVGLGLLMGFYVSILSPYLPLLLAERGVPVALVGVVLAVASVVRLIAAAVAGKFLRARSPLAVFLVSESCCAAATLLLALSVSPWLAACALAVRGAFLLGATVSQELLQLNAFPGALAGVFFGLVQSAFLAGDSLGGAIGGWLYHQLGSSHTVLIATGLTLANALLVPAFYGRLRGLAEAGSGPDTERRSAHAAR</sequence>
<dbReference type="GO" id="GO:0005886">
    <property type="term" value="C:plasma membrane"/>
    <property type="evidence" value="ECO:0007669"/>
    <property type="project" value="UniProtKB-SubCell"/>
</dbReference>
<gene>
    <name evidence="9" type="ORF">G3I53_16620</name>
</gene>
<evidence type="ECO:0000313" key="9">
    <source>
        <dbReference type="EMBL" id="NEA87616.1"/>
    </source>
</evidence>
<dbReference type="PANTHER" id="PTHR23517:SF3">
    <property type="entry name" value="INTEGRAL MEMBRANE TRANSPORT PROTEIN"/>
    <property type="match status" value="1"/>
</dbReference>
<protein>
    <submittedName>
        <fullName evidence="9">MFS transporter</fullName>
    </submittedName>
</protein>
<dbReference type="RefSeq" id="WP_164335390.1">
    <property type="nucleotide sequence ID" value="NZ_JAAGMD010000481.1"/>
</dbReference>
<feature type="transmembrane region" description="Helical" evidence="7">
    <location>
        <begin position="83"/>
        <end position="103"/>
    </location>
</feature>
<comment type="caution">
    <text evidence="9">The sequence shown here is derived from an EMBL/GenBank/DDBJ whole genome shotgun (WGS) entry which is preliminary data.</text>
</comment>
<keyword evidence="5 7" id="KW-1133">Transmembrane helix</keyword>
<evidence type="ECO:0000256" key="6">
    <source>
        <dbReference type="ARBA" id="ARBA00023136"/>
    </source>
</evidence>
<dbReference type="InterPro" id="IPR020846">
    <property type="entry name" value="MFS_dom"/>
</dbReference>
<evidence type="ECO:0000256" key="7">
    <source>
        <dbReference type="SAM" id="Phobius"/>
    </source>
</evidence>
<name>A0A6G3QVX0_9ACTN</name>
<evidence type="ECO:0000256" key="2">
    <source>
        <dbReference type="ARBA" id="ARBA00022448"/>
    </source>
</evidence>
<evidence type="ECO:0000256" key="4">
    <source>
        <dbReference type="ARBA" id="ARBA00022692"/>
    </source>
</evidence>
<feature type="transmembrane region" description="Helical" evidence="7">
    <location>
        <begin position="150"/>
        <end position="169"/>
    </location>
</feature>
<dbReference type="EMBL" id="JAAGMD010000481">
    <property type="protein sequence ID" value="NEA87616.1"/>
    <property type="molecule type" value="Genomic_DNA"/>
</dbReference>
<dbReference type="InterPro" id="IPR050171">
    <property type="entry name" value="MFS_Transporters"/>
</dbReference>
<feature type="transmembrane region" description="Helical" evidence="7">
    <location>
        <begin position="29"/>
        <end position="52"/>
    </location>
</feature>